<evidence type="ECO:0000313" key="4">
    <source>
        <dbReference type="Proteomes" id="UP000006671"/>
    </source>
</evidence>
<dbReference type="AlphaFoldDB" id="D2VWR1"/>
<evidence type="ECO:0000259" key="2">
    <source>
        <dbReference type="Pfam" id="PF00850"/>
    </source>
</evidence>
<feature type="domain" description="Histone deacetylase" evidence="2">
    <location>
        <begin position="51"/>
        <end position="372"/>
    </location>
</feature>
<dbReference type="Pfam" id="PF00850">
    <property type="entry name" value="Hist_deacetyl"/>
    <property type="match status" value="1"/>
</dbReference>
<feature type="region of interest" description="Disordered" evidence="1">
    <location>
        <begin position="108"/>
        <end position="133"/>
    </location>
</feature>
<dbReference type="InterPro" id="IPR023696">
    <property type="entry name" value="Ureohydrolase_dom_sf"/>
</dbReference>
<gene>
    <name evidence="3" type="ORF">NAEGRDRAFT_73472</name>
</gene>
<proteinExistence type="predicted"/>
<accession>D2VWR1</accession>
<reference evidence="3 4" key="1">
    <citation type="journal article" date="2010" name="Cell">
        <title>The genome of Naegleria gruberi illuminates early eukaryotic versatility.</title>
        <authorList>
            <person name="Fritz-Laylin L.K."/>
            <person name="Prochnik S.E."/>
            <person name="Ginger M.L."/>
            <person name="Dacks J.B."/>
            <person name="Carpenter M.L."/>
            <person name="Field M.C."/>
            <person name="Kuo A."/>
            <person name="Paredez A."/>
            <person name="Chapman J."/>
            <person name="Pham J."/>
            <person name="Shu S."/>
            <person name="Neupane R."/>
            <person name="Cipriano M."/>
            <person name="Mancuso J."/>
            <person name="Tu H."/>
            <person name="Salamov A."/>
            <person name="Lindquist E."/>
            <person name="Shapiro H."/>
            <person name="Lucas S."/>
            <person name="Grigoriev I.V."/>
            <person name="Cande W.Z."/>
            <person name="Fulton C."/>
            <person name="Rokhsar D.S."/>
            <person name="Dawson S.C."/>
        </authorList>
    </citation>
    <scope>NUCLEOTIDE SEQUENCE [LARGE SCALE GENOMIC DNA]</scope>
    <source>
        <strain evidence="3 4">NEG-M</strain>
    </source>
</reference>
<evidence type="ECO:0000256" key="1">
    <source>
        <dbReference type="SAM" id="MobiDB-lite"/>
    </source>
</evidence>
<dbReference type="GO" id="GO:0005634">
    <property type="term" value="C:nucleus"/>
    <property type="evidence" value="ECO:0007669"/>
    <property type="project" value="TreeGrafter"/>
</dbReference>
<dbReference type="GeneID" id="8862758"/>
<dbReference type="GO" id="GO:0004407">
    <property type="term" value="F:histone deacetylase activity"/>
    <property type="evidence" value="ECO:0007669"/>
    <property type="project" value="TreeGrafter"/>
</dbReference>
<dbReference type="InterPro" id="IPR023801">
    <property type="entry name" value="His_deacetylse_dom"/>
</dbReference>
<feature type="compositionally biased region" description="Acidic residues" evidence="1">
    <location>
        <begin position="112"/>
        <end position="123"/>
    </location>
</feature>
<dbReference type="EMBL" id="GG738905">
    <property type="protein sequence ID" value="EFC38663.1"/>
    <property type="molecule type" value="Genomic_DNA"/>
</dbReference>
<dbReference type="OMA" id="DVPAGNM"/>
<dbReference type="InterPro" id="IPR000286">
    <property type="entry name" value="HDACs"/>
</dbReference>
<dbReference type="PRINTS" id="PR01270">
    <property type="entry name" value="HDASUPER"/>
</dbReference>
<dbReference type="PANTHER" id="PTHR10625:SF10">
    <property type="entry name" value="HISTONE DEACETYLASE HDAC1"/>
    <property type="match status" value="1"/>
</dbReference>
<dbReference type="Proteomes" id="UP000006671">
    <property type="component" value="Unassembled WGS sequence"/>
</dbReference>
<evidence type="ECO:0000313" key="3">
    <source>
        <dbReference type="EMBL" id="EFC38663.1"/>
    </source>
</evidence>
<dbReference type="KEGG" id="ngr:NAEGRDRAFT_73472"/>
<organism evidence="4">
    <name type="scientific">Naegleria gruberi</name>
    <name type="common">Amoeba</name>
    <dbReference type="NCBI Taxonomy" id="5762"/>
    <lineage>
        <taxon>Eukaryota</taxon>
        <taxon>Discoba</taxon>
        <taxon>Heterolobosea</taxon>
        <taxon>Tetramitia</taxon>
        <taxon>Eutetramitia</taxon>
        <taxon>Vahlkampfiidae</taxon>
        <taxon>Naegleria</taxon>
    </lineage>
</organism>
<dbReference type="InterPro" id="IPR037138">
    <property type="entry name" value="His_deacetylse_dom_sf"/>
</dbReference>
<dbReference type="InParanoid" id="D2VWR1"/>
<dbReference type="RefSeq" id="XP_002671407.1">
    <property type="nucleotide sequence ID" value="XM_002671361.1"/>
</dbReference>
<keyword evidence="4" id="KW-1185">Reference proteome</keyword>
<protein>
    <submittedName>
        <fullName evidence="3">Histone deacetylase</fullName>
    </submittedName>
</protein>
<sequence>MKDNDNDYHTIKYVHSERYLNACSKLPAYNRHSEQPYGSAANLIQEEIDELPSRSELVHSLIEAFGILEKVESIEPEKALMKDLQIYHSKEYVHALYKIDKSLKARSSLGDKEEDMSDEEVSSDESSNSDNDDATDIEELKKQFGLVDDAHDFKGMFNYALYIGGSCNAIAKEVNHFLKSSSSEERLTILNFEGGRHHARKSRAAGFCYVNDVVMLSLLIKRRKILCIDIDIHHGDGTEEAFFSSERVFTVSFHQFGPGLYPGTGTTDNNGTGRGKYHNLNVPLKEGLSDKNFERIFTSVIAKSFEKFEPEVVILVMGADNLNGDPLGTWNLSLESFEYVTNFVKNELKSKVTIIVGGGGYNYIHTAIAYATVSNMMVNNCKLPELIPEHSFFELYKSVGFSSNVNHGVKRDENTEQYLKEIEQQSIKQIDNIPPKSNAAQI</sequence>
<dbReference type="eggNOG" id="KOG1342">
    <property type="taxonomic scope" value="Eukaryota"/>
</dbReference>
<dbReference type="Gene3D" id="3.40.800.20">
    <property type="entry name" value="Histone deacetylase domain"/>
    <property type="match status" value="1"/>
</dbReference>
<name>D2VWR1_NAEGR</name>
<dbReference type="VEuPathDB" id="AmoebaDB:NAEGRDRAFT_73472"/>
<dbReference type="SUPFAM" id="SSF52768">
    <property type="entry name" value="Arginase/deacetylase"/>
    <property type="match status" value="1"/>
</dbReference>
<dbReference type="GO" id="GO:0040029">
    <property type="term" value="P:epigenetic regulation of gene expression"/>
    <property type="evidence" value="ECO:0007669"/>
    <property type="project" value="TreeGrafter"/>
</dbReference>
<dbReference type="PANTHER" id="PTHR10625">
    <property type="entry name" value="HISTONE DEACETYLASE HDAC1-RELATED"/>
    <property type="match status" value="1"/>
</dbReference>
<dbReference type="OrthoDB" id="73273at2759"/>
<dbReference type="STRING" id="5762.D2VWR1"/>